<dbReference type="PROSITE" id="PS00211">
    <property type="entry name" value="ABC_TRANSPORTER_1"/>
    <property type="match status" value="1"/>
</dbReference>
<dbReference type="Gene3D" id="3.90.70.10">
    <property type="entry name" value="Cysteine proteinases"/>
    <property type="match status" value="1"/>
</dbReference>
<feature type="transmembrane region" description="Helical" evidence="8">
    <location>
        <begin position="910"/>
        <end position="927"/>
    </location>
</feature>
<evidence type="ECO:0000256" key="5">
    <source>
        <dbReference type="ARBA" id="ARBA00022989"/>
    </source>
</evidence>
<dbReference type="GO" id="GO:0005886">
    <property type="term" value="C:plasma membrane"/>
    <property type="evidence" value="ECO:0007669"/>
    <property type="project" value="UniProtKB-SubCell"/>
</dbReference>
<evidence type="ECO:0000256" key="3">
    <source>
        <dbReference type="ARBA" id="ARBA00022741"/>
    </source>
</evidence>
<feature type="transmembrane region" description="Helical" evidence="8">
    <location>
        <begin position="162"/>
        <end position="185"/>
    </location>
</feature>
<dbReference type="GO" id="GO:0005524">
    <property type="term" value="F:ATP binding"/>
    <property type="evidence" value="ECO:0007669"/>
    <property type="project" value="UniProtKB-KW"/>
</dbReference>
<keyword evidence="5 8" id="KW-1133">Transmembrane helix</keyword>
<dbReference type="GO" id="GO:0016887">
    <property type="term" value="F:ATP hydrolysis activity"/>
    <property type="evidence" value="ECO:0007669"/>
    <property type="project" value="InterPro"/>
</dbReference>
<evidence type="ECO:0000259" key="9">
    <source>
        <dbReference type="PROSITE" id="PS50893"/>
    </source>
</evidence>
<dbReference type="PROSITE" id="PS50990">
    <property type="entry name" value="PEPTIDASE_C39"/>
    <property type="match status" value="1"/>
</dbReference>
<feature type="transmembrane region" description="Helical" evidence="8">
    <location>
        <begin position="374"/>
        <end position="393"/>
    </location>
</feature>
<dbReference type="RefSeq" id="WP_089273747.1">
    <property type="nucleotide sequence ID" value="NZ_FZNN01000032.1"/>
</dbReference>
<keyword evidence="4" id="KW-0067">ATP-binding</keyword>
<feature type="transmembrane region" description="Helical" evidence="8">
    <location>
        <begin position="399"/>
        <end position="417"/>
    </location>
</feature>
<dbReference type="InterPro" id="IPR017871">
    <property type="entry name" value="ABC_transporter-like_CS"/>
</dbReference>
<feature type="transmembrane region" description="Helical" evidence="8">
    <location>
        <begin position="191"/>
        <end position="210"/>
    </location>
</feature>
<dbReference type="InterPro" id="IPR027417">
    <property type="entry name" value="P-loop_NTPase"/>
</dbReference>
<dbReference type="Gene3D" id="1.20.1560.10">
    <property type="entry name" value="ABC transporter type 1, transmembrane domain"/>
    <property type="match status" value="1"/>
</dbReference>
<feature type="transmembrane region" description="Helical" evidence="8">
    <location>
        <begin position="834"/>
        <end position="855"/>
    </location>
</feature>
<proteinExistence type="predicted"/>
<accession>A0A238ZIQ7</accession>
<feature type="domain" description="ABC transporter" evidence="9">
    <location>
        <begin position="1091"/>
        <end position="1320"/>
    </location>
</feature>
<dbReference type="Proteomes" id="UP000198417">
    <property type="component" value="Unassembled WGS sequence"/>
</dbReference>
<dbReference type="InterPro" id="IPR005074">
    <property type="entry name" value="Peptidase_C39"/>
</dbReference>
<dbReference type="SUPFAM" id="SSF90123">
    <property type="entry name" value="ABC transporter transmembrane region"/>
    <property type="match status" value="2"/>
</dbReference>
<dbReference type="InterPro" id="IPR003439">
    <property type="entry name" value="ABC_transporter-like_ATP-bd"/>
</dbReference>
<feature type="domain" description="Peptidase C39" evidence="10">
    <location>
        <begin position="17"/>
        <end position="136"/>
    </location>
</feature>
<name>A0A238ZIQ7_9RHOB</name>
<evidence type="ECO:0000259" key="10">
    <source>
        <dbReference type="PROSITE" id="PS50990"/>
    </source>
</evidence>
<keyword evidence="7" id="KW-0813">Transport</keyword>
<evidence type="ECO:0000256" key="2">
    <source>
        <dbReference type="ARBA" id="ARBA00022692"/>
    </source>
</evidence>
<evidence type="ECO:0000256" key="6">
    <source>
        <dbReference type="ARBA" id="ARBA00023136"/>
    </source>
</evidence>
<evidence type="ECO:0000313" key="11">
    <source>
        <dbReference type="EMBL" id="SNR83130.1"/>
    </source>
</evidence>
<feature type="transmembrane region" description="Helical" evidence="8">
    <location>
        <begin position="1014"/>
        <end position="1034"/>
    </location>
</feature>
<dbReference type="GO" id="GO:0034040">
    <property type="term" value="F:ATPase-coupled lipid transmembrane transporter activity"/>
    <property type="evidence" value="ECO:0007669"/>
    <property type="project" value="TreeGrafter"/>
</dbReference>
<dbReference type="Pfam" id="PF00005">
    <property type="entry name" value="ABC_tran"/>
    <property type="match status" value="2"/>
</dbReference>
<feature type="domain" description="ABC transporter" evidence="9">
    <location>
        <begin position="460"/>
        <end position="687"/>
    </location>
</feature>
<reference evidence="11 12" key="1">
    <citation type="submission" date="2017-06" db="EMBL/GenBank/DDBJ databases">
        <authorList>
            <person name="Kim H.J."/>
            <person name="Triplett B.A."/>
        </authorList>
    </citation>
    <scope>NUCLEOTIDE SEQUENCE [LARGE SCALE GENOMIC DNA]</scope>
    <source>
        <strain evidence="11 12">DSM 29052</strain>
    </source>
</reference>
<dbReference type="CDD" id="cd03228">
    <property type="entry name" value="ABCC_MRP_Like"/>
    <property type="match status" value="1"/>
</dbReference>
<evidence type="ECO:0000256" key="7">
    <source>
        <dbReference type="ARBA" id="ARBA00043264"/>
    </source>
</evidence>
<comment type="subcellular location">
    <subcellularLocation>
        <location evidence="1">Cell membrane</location>
        <topology evidence="1">Multi-pass membrane protein</topology>
    </subcellularLocation>
</comment>
<dbReference type="InterPro" id="IPR036640">
    <property type="entry name" value="ABC1_TM_sf"/>
</dbReference>
<evidence type="ECO:0000256" key="1">
    <source>
        <dbReference type="ARBA" id="ARBA00004651"/>
    </source>
</evidence>
<dbReference type="InterPro" id="IPR039421">
    <property type="entry name" value="Type_1_exporter"/>
</dbReference>
<keyword evidence="2 8" id="KW-0812">Transmembrane</keyword>
<keyword evidence="7" id="KW-0653">Protein transport</keyword>
<evidence type="ECO:0000256" key="4">
    <source>
        <dbReference type="ARBA" id="ARBA00022840"/>
    </source>
</evidence>
<evidence type="ECO:0000313" key="12">
    <source>
        <dbReference type="Proteomes" id="UP000198417"/>
    </source>
</evidence>
<keyword evidence="6 8" id="KW-0472">Membrane</keyword>
<dbReference type="GO" id="GO:0006508">
    <property type="term" value="P:proteolysis"/>
    <property type="evidence" value="ECO:0007669"/>
    <property type="project" value="InterPro"/>
</dbReference>
<dbReference type="GO" id="GO:0043213">
    <property type="term" value="P:bacteriocin transport"/>
    <property type="evidence" value="ECO:0007669"/>
    <property type="project" value="UniProtKB-KW"/>
</dbReference>
<dbReference type="PROSITE" id="PS50893">
    <property type="entry name" value="ABC_TRANSPORTER_2"/>
    <property type="match status" value="2"/>
</dbReference>
<dbReference type="Gene3D" id="3.40.50.300">
    <property type="entry name" value="P-loop containing nucleotide triphosphate hydrolases"/>
    <property type="match status" value="2"/>
</dbReference>
<dbReference type="OrthoDB" id="9808328at2"/>
<dbReference type="PANTHER" id="PTHR24221">
    <property type="entry name" value="ATP-BINDING CASSETTE SUB-FAMILY B"/>
    <property type="match status" value="1"/>
</dbReference>
<feature type="transmembrane region" description="Helical" evidence="8">
    <location>
        <begin position="802"/>
        <end position="822"/>
    </location>
</feature>
<dbReference type="SUPFAM" id="SSF52540">
    <property type="entry name" value="P-loop containing nucleoside triphosphate hydrolases"/>
    <property type="match status" value="2"/>
</dbReference>
<gene>
    <name evidence="11" type="ORF">SAMN06265370_13221</name>
</gene>
<keyword evidence="7" id="KW-0080">Bacteriocin transport</keyword>
<keyword evidence="12" id="KW-1185">Reference proteome</keyword>
<dbReference type="Pfam" id="PF03412">
    <property type="entry name" value="Peptidase_C39"/>
    <property type="match status" value="1"/>
</dbReference>
<dbReference type="InterPro" id="IPR003593">
    <property type="entry name" value="AAA+_ATPase"/>
</dbReference>
<dbReference type="PANTHER" id="PTHR24221:SF654">
    <property type="entry name" value="ATP-BINDING CASSETTE SUB-FAMILY B MEMBER 6"/>
    <property type="match status" value="1"/>
</dbReference>
<protein>
    <submittedName>
        <fullName evidence="11">ABC-type bacteriocin/lantibiotic exporter, contains an N-terminal double-glycine peptidase domain</fullName>
    </submittedName>
</protein>
<keyword evidence="3" id="KW-0547">Nucleotide-binding</keyword>
<organism evidence="11 12">
    <name type="scientific">Puniceibacterium sediminis</name>
    <dbReference type="NCBI Taxonomy" id="1608407"/>
    <lineage>
        <taxon>Bacteria</taxon>
        <taxon>Pseudomonadati</taxon>
        <taxon>Pseudomonadota</taxon>
        <taxon>Alphaproteobacteria</taxon>
        <taxon>Rhodobacterales</taxon>
        <taxon>Paracoccaceae</taxon>
        <taxon>Puniceibacterium</taxon>
    </lineage>
</organism>
<sequence length="1326" mass="142390">MRDFFSRRQVWTPHRYQFQTTECGVGVLGIILAHYGRAVSMEEIRRVTGVSRDCLNAADIVAGARAFGLEPKVRRCEPETLAQNGFPVVVHLNFIHFAVAEGMTSTHVLLNDPHTGRLDLGQDAFSDSFTGIAITFTPTEAFNRDPGAGEHDPAVWQLLRPYLAGLAGALGGQLVSALALIWLAVEMFQGSSAVAAVALFAMGMIARNVLLARIQCRLETSLSAALLSHIMRLNTEVLNYRIPSRLAEVVAAPHQIAEAILGSLAPRWLDILSVPVLLVGLAYVAPGAVVVVAAITGLIGLCYAMTLPWQNGRMMPLTANGVDPADGLARKIAQPRLWKFAGGDRNFVTSSMGSLASRQLVLLNRHVSDTANDLLAGLTIPMLLGGAILWFWSQPDSGTLPQILFLTLALALPLSRLKQVRGQWRIANRLLADVRDIQAAPELGADAPQPSDAPDSGPVLMAQDVIHGFSRRKPARLHGLCLALNEGEQLGITGPSGGGKSTVGRVLAGLITPWTGQVTFLGSPVTHRHRPVWIDKQTVFFNASLRDNLTLWDDAVPDEDIQAALEIACIDTEVKCRPQGLETLMDPKVSTFSGGQLQRLEIARAVLRKPKVIILDEALDALNPSIEAQVRNHLRQQGISLVVISHRRSTLDACDRVLTVQDGCIVDGLDGAAQVRQARPPIDLDLPAAAAGPPAGLQDAFNAVTREMGLSQSARGTTLTQLADSADVLFRTQQFTPHHWRFEHAPSILLDDNGGATALARGQTKRLPAKRRGVALYDVRDQATRPLRAVLARALWKARRDVARMVALAAGVGAALFVWPLALSQPPTSMTTAGLALVLELVGLGMMQIAGRIAAVRMSLVFERQLLLQLLLRCRTMQTGALERISFSRLLNAVKAVGYLAESARTDGPAALYALCLSVLGLAYIAVMHGPVLTGLALVCALTAFAPGMAALTLRQMNARFRDENTHLQKLTAQLMAGLPRLLTLGADKAVSDHWRTRQSARATTALALWQRLAVIRVMPWVIALGGLTTMGIHTHPATALASLLALVGAANLGRLGGDMVMASSRLNDLRDLLDTPQTAGGHQIAKAADLDVVSVSHAFDGHSVLSDISAYLKPGSITVLAGASGSGKSTLLDLVLGVKAPVSGDIRHGNVSVRDLDELARDRNIGVVFQNDHLETACTLRAQLAVSETVSVARAWDLLDQAALAEDVAAMPMGLQTIVDFNTISTGQMQRLLIARQLAADPALLILDEAMNAVPDDIEARLIASFRDLGLTCLIVTHRESTIRLADAVIVLADGKVVHDGDPDIALARPEFRRVLDKERHVFLS</sequence>
<evidence type="ECO:0000256" key="8">
    <source>
        <dbReference type="SAM" id="Phobius"/>
    </source>
</evidence>
<dbReference type="EMBL" id="FZNN01000032">
    <property type="protein sequence ID" value="SNR83130.1"/>
    <property type="molecule type" value="Genomic_DNA"/>
</dbReference>
<feature type="transmembrane region" description="Helical" evidence="8">
    <location>
        <begin position="933"/>
        <end position="954"/>
    </location>
</feature>
<dbReference type="GO" id="GO:0008233">
    <property type="term" value="F:peptidase activity"/>
    <property type="evidence" value="ECO:0007669"/>
    <property type="project" value="InterPro"/>
</dbReference>
<feature type="transmembrane region" description="Helical" evidence="8">
    <location>
        <begin position="291"/>
        <end position="309"/>
    </location>
</feature>
<dbReference type="SMART" id="SM00382">
    <property type="entry name" value="AAA"/>
    <property type="match status" value="2"/>
</dbReference>